<proteinExistence type="predicted"/>
<gene>
    <name evidence="2" type="ORF">KHQ06_31870</name>
</gene>
<evidence type="ECO:0000256" key="1">
    <source>
        <dbReference type="SAM" id="SignalP"/>
    </source>
</evidence>
<keyword evidence="3" id="KW-1185">Reference proteome</keyword>
<dbReference type="RefSeq" id="WP_213556778.1">
    <property type="nucleotide sequence ID" value="NZ_JBHZDI010000018.1"/>
</dbReference>
<feature type="signal peptide" evidence="1">
    <location>
        <begin position="1"/>
        <end position="28"/>
    </location>
</feature>
<accession>A0ABX8CQ58</accession>
<name>A0ABX8CQ58_9NOCA</name>
<organism evidence="2 3">
    <name type="scientific">Nocardia tengchongensis</name>
    <dbReference type="NCBI Taxonomy" id="2055889"/>
    <lineage>
        <taxon>Bacteria</taxon>
        <taxon>Bacillati</taxon>
        <taxon>Actinomycetota</taxon>
        <taxon>Actinomycetes</taxon>
        <taxon>Mycobacteriales</taxon>
        <taxon>Nocardiaceae</taxon>
        <taxon>Nocardia</taxon>
    </lineage>
</organism>
<dbReference type="Proteomes" id="UP000683310">
    <property type="component" value="Chromosome"/>
</dbReference>
<dbReference type="EMBL" id="CP074371">
    <property type="protein sequence ID" value="QVI20670.1"/>
    <property type="molecule type" value="Genomic_DNA"/>
</dbReference>
<sequence>MKAAASQRILAAMAGCLITTAAAGTAGAAPLVLQPAAEGPVAGPVAPVVAETGSFERALGGDVGFSVSQGSSDMYWNIHKLVICDLLRAGPFICAPGSSR</sequence>
<protein>
    <submittedName>
        <fullName evidence="2">Uncharacterized protein</fullName>
    </submittedName>
</protein>
<feature type="chain" id="PRO_5045265987" evidence="1">
    <location>
        <begin position="29"/>
        <end position="100"/>
    </location>
</feature>
<evidence type="ECO:0000313" key="3">
    <source>
        <dbReference type="Proteomes" id="UP000683310"/>
    </source>
</evidence>
<reference evidence="2 3" key="1">
    <citation type="submission" date="2021-04" db="EMBL/GenBank/DDBJ databases">
        <title>Nocardia tengchongensis.</title>
        <authorList>
            <person name="Zhuang k."/>
            <person name="Ran Y."/>
            <person name="Li W."/>
        </authorList>
    </citation>
    <scope>NUCLEOTIDE SEQUENCE [LARGE SCALE GENOMIC DNA]</scope>
    <source>
        <strain evidence="2 3">CFH S0057</strain>
    </source>
</reference>
<evidence type="ECO:0000313" key="2">
    <source>
        <dbReference type="EMBL" id="QVI20670.1"/>
    </source>
</evidence>
<keyword evidence="1" id="KW-0732">Signal</keyword>